<comment type="caution">
    <text evidence="2">The sequence shown here is derived from an EMBL/GenBank/DDBJ whole genome shotgun (WGS) entry which is preliminary data.</text>
</comment>
<keyword evidence="1" id="KW-0472">Membrane</keyword>
<keyword evidence="3" id="KW-1185">Reference proteome</keyword>
<name>A0ABQ0GPQ5_9PEZI</name>
<feature type="transmembrane region" description="Helical" evidence="1">
    <location>
        <begin position="209"/>
        <end position="231"/>
    </location>
</feature>
<evidence type="ECO:0000256" key="1">
    <source>
        <dbReference type="SAM" id="Phobius"/>
    </source>
</evidence>
<sequence>MNDTLPASAKAPDVQSSLGLSGVDLIAMVVSDSGLANCEPKWWNASPTGCMLIGLQPRGGWQILQRAVQWGSDSWANCFGVDCATPTLYAYFACTIRNRLEVLASRRLRSPMEDVPAGGAWNTKDDFTVKRPTKLIDGSRGGQAFMAEVLAPETGTHYSIADQARLQMLSVLMVGAGLAVDDSLENYMGTVLPADFDLSDGLGSVFGRLAIGLVAGSLLVVLFMLATWWSLMRGNLFGSALPYMVKIVSLMSWAVGATGLLMLGGNPRVRLVVKGIPDHIKKRLASLKDGADLDSTETCTGPVLEASDKAQSTKITTEVLTSHENDETLSGLNPKATTCSSKVETNRTQNSRDTDPKVKIQFGSLHGSVFLPDRGFCVLRSSLVERLCAIDILTVRTVGWYLGMAWFGLLLLGSIALQVGSTLAPAFGADLLGLVFLLVTALARGAGVAGPEEWMIPRWKRRQNASNGAVLLGQFNSRAGLVEA</sequence>
<feature type="transmembrane region" description="Helical" evidence="1">
    <location>
        <begin position="400"/>
        <end position="419"/>
    </location>
</feature>
<keyword evidence="1" id="KW-1133">Transmembrane helix</keyword>
<feature type="transmembrane region" description="Helical" evidence="1">
    <location>
        <begin position="243"/>
        <end position="264"/>
    </location>
</feature>
<evidence type="ECO:0000313" key="3">
    <source>
        <dbReference type="Proteomes" id="UP001628179"/>
    </source>
</evidence>
<feature type="transmembrane region" description="Helical" evidence="1">
    <location>
        <begin position="431"/>
        <end position="451"/>
    </location>
</feature>
<evidence type="ECO:0000313" key="2">
    <source>
        <dbReference type="EMBL" id="GAB1319689.1"/>
    </source>
</evidence>
<protein>
    <submittedName>
        <fullName evidence="2">Uncharacterized protein</fullName>
    </submittedName>
</protein>
<proteinExistence type="predicted"/>
<dbReference type="Proteomes" id="UP001628179">
    <property type="component" value="Unassembled WGS sequence"/>
</dbReference>
<reference evidence="2 3" key="1">
    <citation type="submission" date="2024-09" db="EMBL/GenBank/DDBJ databases">
        <title>Itraconazole resistance in Madurella fahalii resulting from another homologue of gene encoding cytochrome P450 14-alpha sterol demethylase (CYP51).</title>
        <authorList>
            <person name="Yoshioka I."/>
            <person name="Fahal A.H."/>
            <person name="Kaneko S."/>
            <person name="Yaguchi T."/>
        </authorList>
    </citation>
    <scope>NUCLEOTIDE SEQUENCE [LARGE SCALE GENOMIC DNA]</scope>
    <source>
        <strain evidence="2 3">IFM 68171</strain>
    </source>
</reference>
<dbReference type="RefSeq" id="XP_070921419.1">
    <property type="nucleotide sequence ID" value="XM_071065318.1"/>
</dbReference>
<organism evidence="2 3">
    <name type="scientific">Madurella fahalii</name>
    <dbReference type="NCBI Taxonomy" id="1157608"/>
    <lineage>
        <taxon>Eukaryota</taxon>
        <taxon>Fungi</taxon>
        <taxon>Dikarya</taxon>
        <taxon>Ascomycota</taxon>
        <taxon>Pezizomycotina</taxon>
        <taxon>Sordariomycetes</taxon>
        <taxon>Sordariomycetidae</taxon>
        <taxon>Sordariales</taxon>
        <taxon>Sordariales incertae sedis</taxon>
        <taxon>Madurella</taxon>
    </lineage>
</organism>
<keyword evidence="1" id="KW-0812">Transmembrane</keyword>
<dbReference type="EMBL" id="BAAFSV010000005">
    <property type="protein sequence ID" value="GAB1319689.1"/>
    <property type="molecule type" value="Genomic_DNA"/>
</dbReference>
<accession>A0ABQ0GPQ5</accession>
<dbReference type="GeneID" id="98180641"/>
<gene>
    <name evidence="2" type="ORF">MFIFM68171_09899</name>
</gene>